<sequence>MDCRSLSGSSLHSNTATIQLEFTAVVVDTNFLISQLSLLKQSVNHMSDDMFLFIPEVVVQELDGLKFNHSKDTLIHDDALERIKLSLGDCARQAIQFLFNSLSDFSNNKVRGQVKSNVSTLYGSDIVNDDLILQCCLQCVPETASKVVLLSNDKNLCVKALIHGIPTISDFKGNSQALVNEIQHQASKYKQQSKTNLSNHNSHSSLNQTSIQQHTTSIHSTHLHAFSIEPSNHMQQDQTHMMDEDVMMDMDDMETEPIVVSSHVADLKTYPVPASISSALIHTEQKTLLALAQLETDWMACMMACIPVILYKKYGDEWAVISQVTPPKEMEQVIQLIDKLWEQVFCSVLDRNLFKQLGLNQRTAKDIRRSVRTNKLLLTRGDLTVFLQDMEQIARECCRWCGLTEDMERMKQLIWNIKIIVVDST</sequence>
<name>A0A177WTQ1_BATDL</name>
<evidence type="ECO:0000313" key="4">
    <source>
        <dbReference type="Proteomes" id="UP000077115"/>
    </source>
</evidence>
<feature type="domain" description="PIN" evidence="2">
    <location>
        <begin position="25"/>
        <end position="168"/>
    </location>
</feature>
<evidence type="ECO:0000256" key="1">
    <source>
        <dbReference type="SAM" id="MobiDB-lite"/>
    </source>
</evidence>
<reference evidence="3 4" key="1">
    <citation type="submission" date="2006-10" db="EMBL/GenBank/DDBJ databases">
        <title>The Genome Sequence of Batrachochytrium dendrobatidis JEL423.</title>
        <authorList>
            <consortium name="The Broad Institute Genome Sequencing Platform"/>
            <person name="Birren B."/>
            <person name="Lander E."/>
            <person name="Galagan J."/>
            <person name="Cuomo C."/>
            <person name="Devon K."/>
            <person name="Jaffe D."/>
            <person name="Butler J."/>
            <person name="Alvarez P."/>
            <person name="Gnerre S."/>
            <person name="Grabherr M."/>
            <person name="Kleber M."/>
            <person name="Mauceli E."/>
            <person name="Brockman W."/>
            <person name="Young S."/>
            <person name="LaButti K."/>
            <person name="Sykes S."/>
            <person name="DeCaprio D."/>
            <person name="Crawford M."/>
            <person name="Koehrsen M."/>
            <person name="Engels R."/>
            <person name="Montgomery P."/>
            <person name="Pearson M."/>
            <person name="Howarth C."/>
            <person name="Larson L."/>
            <person name="White J."/>
            <person name="O'Leary S."/>
            <person name="Kodira C."/>
            <person name="Zeng Q."/>
            <person name="Yandava C."/>
            <person name="Alvarado L."/>
            <person name="Longcore J."/>
            <person name="James T."/>
        </authorList>
    </citation>
    <scope>NUCLEOTIDE SEQUENCE [LARGE SCALE GENOMIC DNA]</scope>
    <source>
        <strain evidence="3 4">JEL423</strain>
    </source>
</reference>
<dbReference type="eggNOG" id="KOG4689">
    <property type="taxonomic scope" value="Eukaryota"/>
</dbReference>
<dbReference type="AlphaFoldDB" id="A0A177WTQ1"/>
<dbReference type="OrthoDB" id="2017974at2759"/>
<dbReference type="Pfam" id="PF13638">
    <property type="entry name" value="PIN_4"/>
    <property type="match status" value="1"/>
</dbReference>
<dbReference type="Proteomes" id="UP000077115">
    <property type="component" value="Unassembled WGS sequence"/>
</dbReference>
<dbReference type="PANTHER" id="PTHR16161">
    <property type="entry name" value="TRANSCRIPTIONAL PROTEIN SWT1"/>
    <property type="match status" value="1"/>
</dbReference>
<accession>A0A177WTQ1</accession>
<feature type="compositionally biased region" description="Low complexity" evidence="1">
    <location>
        <begin position="196"/>
        <end position="207"/>
    </location>
</feature>
<evidence type="ECO:0000259" key="2">
    <source>
        <dbReference type="Pfam" id="PF13638"/>
    </source>
</evidence>
<dbReference type="InterPro" id="IPR052626">
    <property type="entry name" value="SWT1_Regulator"/>
</dbReference>
<organism evidence="3 4">
    <name type="scientific">Batrachochytrium dendrobatidis (strain JEL423)</name>
    <dbReference type="NCBI Taxonomy" id="403673"/>
    <lineage>
        <taxon>Eukaryota</taxon>
        <taxon>Fungi</taxon>
        <taxon>Fungi incertae sedis</taxon>
        <taxon>Chytridiomycota</taxon>
        <taxon>Chytridiomycota incertae sedis</taxon>
        <taxon>Chytridiomycetes</taxon>
        <taxon>Rhizophydiales</taxon>
        <taxon>Rhizophydiales incertae sedis</taxon>
        <taxon>Batrachochytrium</taxon>
    </lineage>
</organism>
<dbReference type="STRING" id="403673.A0A177WTQ1"/>
<gene>
    <name evidence="3" type="ORF">BDEG_26418</name>
</gene>
<dbReference type="VEuPathDB" id="FungiDB:BDEG_26418"/>
<dbReference type="PANTHER" id="PTHR16161:SF0">
    <property type="entry name" value="TRANSCRIPTIONAL PROTEIN SWT1"/>
    <property type="match status" value="1"/>
</dbReference>
<protein>
    <recommendedName>
        <fullName evidence="2">PIN domain-containing protein</fullName>
    </recommendedName>
</protein>
<evidence type="ECO:0000313" key="3">
    <source>
        <dbReference type="EMBL" id="OAJ43034.1"/>
    </source>
</evidence>
<feature type="region of interest" description="Disordered" evidence="1">
    <location>
        <begin position="189"/>
        <end position="213"/>
    </location>
</feature>
<dbReference type="InterPro" id="IPR029060">
    <property type="entry name" value="PIN-like_dom_sf"/>
</dbReference>
<dbReference type="Gene3D" id="3.40.50.1010">
    <property type="entry name" value="5'-nuclease"/>
    <property type="match status" value="1"/>
</dbReference>
<dbReference type="CDD" id="cd18727">
    <property type="entry name" value="PIN_Swt1-like"/>
    <property type="match status" value="1"/>
</dbReference>
<dbReference type="SUPFAM" id="SSF88723">
    <property type="entry name" value="PIN domain-like"/>
    <property type="match status" value="1"/>
</dbReference>
<dbReference type="GO" id="GO:0004540">
    <property type="term" value="F:RNA nuclease activity"/>
    <property type="evidence" value="ECO:0007669"/>
    <property type="project" value="UniProtKB-ARBA"/>
</dbReference>
<reference evidence="3 4" key="2">
    <citation type="submission" date="2016-05" db="EMBL/GenBank/DDBJ databases">
        <title>Lineage-specific infection strategies underlie the spectrum of fungal disease in amphibians.</title>
        <authorList>
            <person name="Cuomo C.A."/>
            <person name="Farrer R.A."/>
            <person name="James T."/>
            <person name="Longcore J."/>
            <person name="Birren B."/>
        </authorList>
    </citation>
    <scope>NUCLEOTIDE SEQUENCE [LARGE SCALE GENOMIC DNA]</scope>
    <source>
        <strain evidence="3 4">JEL423</strain>
    </source>
</reference>
<dbReference type="GO" id="GO:0005634">
    <property type="term" value="C:nucleus"/>
    <property type="evidence" value="ECO:0007669"/>
    <property type="project" value="TreeGrafter"/>
</dbReference>
<dbReference type="EMBL" id="DS022309">
    <property type="protein sequence ID" value="OAJ43034.1"/>
    <property type="molecule type" value="Genomic_DNA"/>
</dbReference>
<dbReference type="InterPro" id="IPR002716">
    <property type="entry name" value="PIN_dom"/>
</dbReference>
<proteinExistence type="predicted"/>